<dbReference type="EMBL" id="QEXO01000002">
    <property type="protein sequence ID" value="PWE15022.1"/>
    <property type="molecule type" value="Genomic_DNA"/>
</dbReference>
<dbReference type="InterPro" id="IPR023546">
    <property type="entry name" value="MGMT"/>
</dbReference>
<dbReference type="InterPro" id="IPR036631">
    <property type="entry name" value="MGMT_N_sf"/>
</dbReference>
<comment type="caution">
    <text evidence="11">The sequence shown here is derived from an EMBL/GenBank/DDBJ whole genome shotgun (WGS) entry which is preliminary data.</text>
</comment>
<comment type="subcellular location">
    <subcellularLocation>
        <location evidence="8">Cytoplasm</location>
    </subcellularLocation>
</comment>
<dbReference type="Pfam" id="PF02870">
    <property type="entry name" value="Methyltransf_1N"/>
    <property type="match status" value="1"/>
</dbReference>
<dbReference type="HAMAP" id="MF_00772">
    <property type="entry name" value="OGT"/>
    <property type="match status" value="1"/>
</dbReference>
<feature type="domain" description="Methylated-DNA-[protein]-cysteine S-methyltransferase DNA binding" evidence="9">
    <location>
        <begin position="85"/>
        <end position="164"/>
    </location>
</feature>
<dbReference type="PANTHER" id="PTHR10815">
    <property type="entry name" value="METHYLATED-DNA--PROTEIN-CYSTEINE METHYLTRANSFERASE"/>
    <property type="match status" value="1"/>
</dbReference>
<evidence type="ECO:0000259" key="9">
    <source>
        <dbReference type="Pfam" id="PF01035"/>
    </source>
</evidence>
<keyword evidence="5 8" id="KW-0227">DNA damage</keyword>
<dbReference type="FunFam" id="1.10.10.10:FF:000214">
    <property type="entry name" value="Methylated-DNA--protein-cysteine methyltransferase"/>
    <property type="match status" value="1"/>
</dbReference>
<evidence type="ECO:0000313" key="11">
    <source>
        <dbReference type="EMBL" id="PWE15022.1"/>
    </source>
</evidence>
<comment type="catalytic activity">
    <reaction evidence="7 8">
        <text>a 6-O-methyl-2'-deoxyguanosine in DNA + L-cysteinyl-[protein] = S-methyl-L-cysteinyl-[protein] + a 2'-deoxyguanosine in DNA</text>
        <dbReference type="Rhea" id="RHEA:24000"/>
        <dbReference type="Rhea" id="RHEA-COMP:10131"/>
        <dbReference type="Rhea" id="RHEA-COMP:10132"/>
        <dbReference type="Rhea" id="RHEA-COMP:11367"/>
        <dbReference type="Rhea" id="RHEA-COMP:11368"/>
        <dbReference type="ChEBI" id="CHEBI:29950"/>
        <dbReference type="ChEBI" id="CHEBI:82612"/>
        <dbReference type="ChEBI" id="CHEBI:85445"/>
        <dbReference type="ChEBI" id="CHEBI:85448"/>
        <dbReference type="EC" id="2.1.1.63"/>
    </reaction>
</comment>
<keyword evidence="6 8" id="KW-0234">DNA repair</keyword>
<evidence type="ECO:0000256" key="5">
    <source>
        <dbReference type="ARBA" id="ARBA00022763"/>
    </source>
</evidence>
<reference evidence="11 12" key="1">
    <citation type="submission" date="2018-05" db="EMBL/GenBank/DDBJ databases">
        <title>Genome Sequence of an Efficient Indole-Degrading Bacterium, Alcaligenes sp.YBY.</title>
        <authorList>
            <person name="Yang B."/>
        </authorList>
    </citation>
    <scope>NUCLEOTIDE SEQUENCE [LARGE SCALE GENOMIC DNA]</scope>
    <source>
        <strain evidence="11 12">YBY</strain>
    </source>
</reference>
<protein>
    <recommendedName>
        <fullName evidence="8">Methylated-DNA--protein-cysteine methyltransferase</fullName>
        <ecNumber evidence="8">2.1.1.63</ecNumber>
    </recommendedName>
    <alternativeName>
        <fullName evidence="8">6-O-methylguanine-DNA methyltransferase</fullName>
        <shortName evidence="8">MGMT</shortName>
    </alternativeName>
    <alternativeName>
        <fullName evidence="8">O-6-methylguanine-DNA-alkyltransferase</fullName>
    </alternativeName>
</protein>
<gene>
    <name evidence="11" type="ORF">DF183_10120</name>
</gene>
<organism evidence="11 12">
    <name type="scientific">Alcaligenes faecalis</name>
    <dbReference type="NCBI Taxonomy" id="511"/>
    <lineage>
        <taxon>Bacteria</taxon>
        <taxon>Pseudomonadati</taxon>
        <taxon>Pseudomonadota</taxon>
        <taxon>Betaproteobacteria</taxon>
        <taxon>Burkholderiales</taxon>
        <taxon>Alcaligenaceae</taxon>
        <taxon>Alcaligenes</taxon>
    </lineage>
</organism>
<evidence type="ECO:0000256" key="3">
    <source>
        <dbReference type="ARBA" id="ARBA00022603"/>
    </source>
</evidence>
<comment type="miscellaneous">
    <text evidence="8">This enzyme catalyzes only one turnover and therefore is not strictly catalytic. According to one definition, an enzyme is a biocatalyst that acts repeatedly and over many reaction cycles.</text>
</comment>
<accession>A0A2U2BLZ3</accession>
<dbReference type="GO" id="GO:0006307">
    <property type="term" value="P:DNA alkylation repair"/>
    <property type="evidence" value="ECO:0007669"/>
    <property type="project" value="UniProtKB-UniRule"/>
</dbReference>
<dbReference type="PANTHER" id="PTHR10815:SF5">
    <property type="entry name" value="METHYLATED-DNA--PROTEIN-CYSTEINE METHYLTRANSFERASE"/>
    <property type="match status" value="1"/>
</dbReference>
<evidence type="ECO:0000256" key="8">
    <source>
        <dbReference type="HAMAP-Rule" id="MF_00772"/>
    </source>
</evidence>
<proteinExistence type="inferred from homology"/>
<dbReference type="GO" id="GO:0032259">
    <property type="term" value="P:methylation"/>
    <property type="evidence" value="ECO:0007669"/>
    <property type="project" value="UniProtKB-KW"/>
</dbReference>
<reference evidence="11 12" key="2">
    <citation type="submission" date="2018-05" db="EMBL/GenBank/DDBJ databases">
        <authorList>
            <person name="Lanie J.A."/>
            <person name="Ng W.-L."/>
            <person name="Kazmierczak K.M."/>
            <person name="Andrzejewski T.M."/>
            <person name="Davidsen T.M."/>
            <person name="Wayne K.J."/>
            <person name="Tettelin H."/>
            <person name="Glass J.I."/>
            <person name="Rusch D."/>
            <person name="Podicherti R."/>
            <person name="Tsui H.-C.T."/>
            <person name="Winkler M.E."/>
        </authorList>
    </citation>
    <scope>NUCLEOTIDE SEQUENCE [LARGE SCALE GENOMIC DNA]</scope>
    <source>
        <strain evidence="11 12">YBY</strain>
    </source>
</reference>
<feature type="domain" description="Methylguanine DNA methyltransferase ribonuclease-like" evidence="10">
    <location>
        <begin position="9"/>
        <end position="81"/>
    </location>
</feature>
<dbReference type="EC" id="2.1.1.63" evidence="8"/>
<dbReference type="Pfam" id="PF01035">
    <property type="entry name" value="DNA_binding_1"/>
    <property type="match status" value="1"/>
</dbReference>
<dbReference type="STRING" id="511.UZ73_08905"/>
<evidence type="ECO:0000256" key="1">
    <source>
        <dbReference type="ARBA" id="ARBA00001286"/>
    </source>
</evidence>
<dbReference type="CDD" id="cd06445">
    <property type="entry name" value="ATase"/>
    <property type="match status" value="1"/>
</dbReference>
<evidence type="ECO:0000259" key="10">
    <source>
        <dbReference type="Pfam" id="PF02870"/>
    </source>
</evidence>
<dbReference type="SUPFAM" id="SSF46767">
    <property type="entry name" value="Methylated DNA-protein cysteine methyltransferase, C-terminal domain"/>
    <property type="match status" value="1"/>
</dbReference>
<evidence type="ECO:0000313" key="12">
    <source>
        <dbReference type="Proteomes" id="UP000245216"/>
    </source>
</evidence>
<keyword evidence="8" id="KW-0963">Cytoplasm</keyword>
<dbReference type="InterPro" id="IPR014048">
    <property type="entry name" value="MethylDNA_cys_MeTrfase_DNA-bd"/>
</dbReference>
<comment type="catalytic activity">
    <reaction evidence="1 8">
        <text>a 4-O-methyl-thymidine in DNA + L-cysteinyl-[protein] = a thymidine in DNA + S-methyl-L-cysteinyl-[protein]</text>
        <dbReference type="Rhea" id="RHEA:53428"/>
        <dbReference type="Rhea" id="RHEA-COMP:10131"/>
        <dbReference type="Rhea" id="RHEA-COMP:10132"/>
        <dbReference type="Rhea" id="RHEA-COMP:13555"/>
        <dbReference type="Rhea" id="RHEA-COMP:13556"/>
        <dbReference type="ChEBI" id="CHEBI:29950"/>
        <dbReference type="ChEBI" id="CHEBI:82612"/>
        <dbReference type="ChEBI" id="CHEBI:137386"/>
        <dbReference type="ChEBI" id="CHEBI:137387"/>
        <dbReference type="EC" id="2.1.1.63"/>
    </reaction>
</comment>
<name>A0A2U2BLZ3_ALCFA</name>
<dbReference type="InterPro" id="IPR008332">
    <property type="entry name" value="MethylG_MeTrfase_N"/>
</dbReference>
<dbReference type="NCBIfam" id="TIGR00589">
    <property type="entry name" value="ogt"/>
    <property type="match status" value="1"/>
</dbReference>
<dbReference type="SUPFAM" id="SSF53155">
    <property type="entry name" value="Methylated DNA-protein cysteine methyltransferase domain"/>
    <property type="match status" value="1"/>
</dbReference>
<keyword evidence="4 8" id="KW-0808">Transferase</keyword>
<comment type="function">
    <text evidence="8">Involved in the cellular defense against the biological effects of O6-methylguanine (O6-MeG) and O4-methylthymine (O4-MeT) in DNA. Repairs the methylated nucleobase in DNA by stoichiometrically transferring the methyl group to a cysteine residue in the enzyme. This is a suicide reaction: the enzyme is irreversibly inactivated.</text>
</comment>
<dbReference type="Gene3D" id="1.10.10.10">
    <property type="entry name" value="Winged helix-like DNA-binding domain superfamily/Winged helix DNA-binding domain"/>
    <property type="match status" value="1"/>
</dbReference>
<evidence type="ECO:0000256" key="4">
    <source>
        <dbReference type="ARBA" id="ARBA00022679"/>
    </source>
</evidence>
<sequence>MFAYVGLRTACFDTPLGAMRLLVDAQGALLRLDFEEETVHGLTPEQLAGLIPEPALAEPVRAQLDAYFAGKLQQFDLPFSLQGTEFQQQVWQALLTIPYGQTWTYGQMAEHLGRPKAVRAVGQACGLNPISIIVPCHRVQGANGMLTGFSSGLHRKASLLDFERRVHLTGVGDFQLSMPAQLDLF</sequence>
<evidence type="ECO:0000256" key="6">
    <source>
        <dbReference type="ARBA" id="ARBA00023204"/>
    </source>
</evidence>
<dbReference type="GO" id="GO:0005737">
    <property type="term" value="C:cytoplasm"/>
    <property type="evidence" value="ECO:0007669"/>
    <property type="project" value="UniProtKB-SubCell"/>
</dbReference>
<dbReference type="InterPro" id="IPR036388">
    <property type="entry name" value="WH-like_DNA-bd_sf"/>
</dbReference>
<evidence type="ECO:0000256" key="2">
    <source>
        <dbReference type="ARBA" id="ARBA00008711"/>
    </source>
</evidence>
<dbReference type="InterPro" id="IPR036217">
    <property type="entry name" value="MethylDNA_cys_MeTrfase_DNAb"/>
</dbReference>
<dbReference type="RefSeq" id="WP_109089005.1">
    <property type="nucleotide sequence ID" value="NZ_QEXO01000002.1"/>
</dbReference>
<dbReference type="AlphaFoldDB" id="A0A2U2BLZ3"/>
<dbReference type="Proteomes" id="UP000245216">
    <property type="component" value="Unassembled WGS sequence"/>
</dbReference>
<keyword evidence="3 8" id="KW-0489">Methyltransferase</keyword>
<evidence type="ECO:0000256" key="7">
    <source>
        <dbReference type="ARBA" id="ARBA00049348"/>
    </source>
</evidence>
<dbReference type="GO" id="GO:0003908">
    <property type="term" value="F:methylated-DNA-[protein]-cysteine S-methyltransferase activity"/>
    <property type="evidence" value="ECO:0007669"/>
    <property type="project" value="UniProtKB-UniRule"/>
</dbReference>
<feature type="active site" description="Nucleophile; methyl group acceptor" evidence="8">
    <location>
        <position position="136"/>
    </location>
</feature>
<dbReference type="Gene3D" id="3.30.160.70">
    <property type="entry name" value="Methylated DNA-protein cysteine methyltransferase domain"/>
    <property type="match status" value="1"/>
</dbReference>
<comment type="similarity">
    <text evidence="2 8">Belongs to the MGMT family.</text>
</comment>